<gene>
    <name evidence="4" type="ORF">TRITD_3Av1G014570</name>
</gene>
<dbReference type="InterPro" id="IPR055414">
    <property type="entry name" value="LRR_R13L4/SHOC2-like"/>
</dbReference>
<dbReference type="PANTHER" id="PTHR23155:SF999">
    <property type="entry name" value="NB-ARC DOMAIN CONTAINING PROTEIN, EXPRESSED"/>
    <property type="match status" value="1"/>
</dbReference>
<reference evidence="4 5" key="1">
    <citation type="submission" date="2017-09" db="EMBL/GenBank/DDBJ databases">
        <authorList>
            <consortium name="International Durum Wheat Genome Sequencing Consortium (IDWGSC)"/>
            <person name="Milanesi L."/>
        </authorList>
    </citation>
    <scope>NUCLEOTIDE SEQUENCE [LARGE SCALE GENOMIC DNA]</scope>
    <source>
        <strain evidence="5">cv. Svevo</strain>
    </source>
</reference>
<dbReference type="InterPro" id="IPR036388">
    <property type="entry name" value="WH-like_DNA-bd_sf"/>
</dbReference>
<dbReference type="InterPro" id="IPR032675">
    <property type="entry name" value="LRR_dom_sf"/>
</dbReference>
<dbReference type="Gene3D" id="3.80.10.10">
    <property type="entry name" value="Ribonuclease Inhibitor"/>
    <property type="match status" value="1"/>
</dbReference>
<evidence type="ECO:0000313" key="5">
    <source>
        <dbReference type="Proteomes" id="UP000324705"/>
    </source>
</evidence>
<dbReference type="FunFam" id="3.40.50.300:FF:001091">
    <property type="entry name" value="Probable disease resistance protein At1g61300"/>
    <property type="match status" value="1"/>
</dbReference>
<dbReference type="SUPFAM" id="SSF52540">
    <property type="entry name" value="P-loop containing nucleoside triphosphate hydrolases"/>
    <property type="match status" value="1"/>
</dbReference>
<dbReference type="SMART" id="SM00382">
    <property type="entry name" value="AAA"/>
    <property type="match status" value="1"/>
</dbReference>
<feature type="domain" description="AAA+ ATPase" evidence="3">
    <location>
        <begin position="114"/>
        <end position="249"/>
    </location>
</feature>
<proteinExistence type="predicted"/>
<evidence type="ECO:0000313" key="4">
    <source>
        <dbReference type="EMBL" id="VAH56364.1"/>
    </source>
</evidence>
<dbReference type="PANTHER" id="PTHR23155">
    <property type="entry name" value="DISEASE RESISTANCE PROTEIN RP"/>
    <property type="match status" value="1"/>
</dbReference>
<protein>
    <recommendedName>
        <fullName evidence="3">AAA+ ATPase domain-containing protein</fullName>
    </recommendedName>
</protein>
<dbReference type="PRINTS" id="PR00364">
    <property type="entry name" value="DISEASERSIST"/>
</dbReference>
<dbReference type="InterPro" id="IPR044974">
    <property type="entry name" value="Disease_R_plants"/>
</dbReference>
<dbReference type="Gene3D" id="1.10.10.10">
    <property type="entry name" value="Winged helix-like DNA-binding domain superfamily/Winged helix DNA-binding domain"/>
    <property type="match status" value="1"/>
</dbReference>
<dbReference type="Gramene" id="TRITD3Av1G014570.1">
    <property type="protein sequence ID" value="TRITD3Av1G014570.1"/>
    <property type="gene ID" value="TRITD3Av1G014570"/>
</dbReference>
<dbReference type="InterPro" id="IPR003593">
    <property type="entry name" value="AAA+_ATPase"/>
</dbReference>
<name>A0A9R0VGL9_TRITD</name>
<keyword evidence="5" id="KW-1185">Reference proteome</keyword>
<sequence>MEDCVDIFTHDLNGGHGGKAWLKRRLRKIKTRHEIASRIEELKARALEVSNCHHRYKTDECVGSPDCIPPPRGLVAIDPRMEALYVDANSLVGMDGPKEKLIKLLSQEQVGGNRLKVVAVVGSGGMGKTTLAHQVYTKIKSQFDAKAFITVSPNPSTVEALSDILQGFQGWVSSSLNDERKLIEELRKYLKEKRYLIVLDDIWAINAWNTIKGSFVENNLGSRVITTTQIEDVAKACCSCFHGHVYRIRPLSDLDSRRLFYRRVFYSDGVCPEQLKNFADEILKKCDGVPLAILSVASCLSSHEEVNSKETWEKMQNHFGFPLEGHPALEWMRHVLTLGYNDLSLELKTCLLYLGIFPKAYKIKKEDLVKRWISEGFITEKHGYSHQEIAKSYFSELINRNMIQIAEYDDCGHVLSCRVHDLMLDFIILKSTEENFITVIKEPPTVNGAHNMKGHFEFRRLSLQVGNSECTQVLDNTALTQARSLNFWGEPECMPCLSSFQLLRVLHLYARGDEYQHYDLSPICNFFQLSYLKIGGVHCEKQLRELHKLQHLKTLELASGVGSFRLDVSILPSTLCHLIVPTSVELFGEIGRMKALCTLVGFSILSRDVKSMKALGGLSNLSELELYLQGPFVPDSDSNYDSVYDALLLSLSRLGRLQSITFHGLARYTYLTKYVLTCWSAPPPSNLHRLHAQGFTFSIVPDWVAQLNQLRSLKIEVQSLLRDGVEVLARLTMLVHLTLFVREHVPLEGLVIRGGAFPNLKELWFRHKVPFLMFEAGAMPRVQSLTIECYAQAERQGDDSVLDGIEHLGSLETFKVYICNQENFSMLYPLTLNLSKKPHVEDIQRWDKHSIEAMLRKAINKHPGNPHVSIELV</sequence>
<accession>A0A9R0VGL9</accession>
<dbReference type="GO" id="GO:0043531">
    <property type="term" value="F:ADP binding"/>
    <property type="evidence" value="ECO:0007669"/>
    <property type="project" value="InterPro"/>
</dbReference>
<dbReference type="Pfam" id="PF23559">
    <property type="entry name" value="WHD_DRP"/>
    <property type="match status" value="1"/>
</dbReference>
<evidence type="ECO:0000256" key="1">
    <source>
        <dbReference type="ARBA" id="ARBA00022737"/>
    </source>
</evidence>
<dbReference type="AlphaFoldDB" id="A0A9R0VGL9"/>
<dbReference type="Gene3D" id="1.10.8.430">
    <property type="entry name" value="Helical domain of apoptotic protease-activating factors"/>
    <property type="match status" value="1"/>
</dbReference>
<keyword evidence="1" id="KW-0677">Repeat</keyword>
<evidence type="ECO:0000256" key="2">
    <source>
        <dbReference type="ARBA" id="ARBA00022821"/>
    </source>
</evidence>
<dbReference type="Pfam" id="PF23598">
    <property type="entry name" value="LRR_14"/>
    <property type="match status" value="1"/>
</dbReference>
<dbReference type="InterPro" id="IPR002182">
    <property type="entry name" value="NB-ARC"/>
</dbReference>
<dbReference type="InterPro" id="IPR027417">
    <property type="entry name" value="P-loop_NTPase"/>
</dbReference>
<dbReference type="GO" id="GO:0042742">
    <property type="term" value="P:defense response to bacterium"/>
    <property type="evidence" value="ECO:0007669"/>
    <property type="project" value="UniProtKB-ARBA"/>
</dbReference>
<keyword evidence="2" id="KW-0611">Plant defense</keyword>
<dbReference type="Gene3D" id="3.40.50.300">
    <property type="entry name" value="P-loop containing nucleotide triphosphate hydrolases"/>
    <property type="match status" value="1"/>
</dbReference>
<dbReference type="GO" id="GO:0002758">
    <property type="term" value="P:innate immune response-activating signaling pathway"/>
    <property type="evidence" value="ECO:0007669"/>
    <property type="project" value="UniProtKB-ARBA"/>
</dbReference>
<dbReference type="EMBL" id="LT934115">
    <property type="protein sequence ID" value="VAH56364.1"/>
    <property type="molecule type" value="Genomic_DNA"/>
</dbReference>
<dbReference type="SUPFAM" id="SSF52058">
    <property type="entry name" value="L domain-like"/>
    <property type="match status" value="1"/>
</dbReference>
<evidence type="ECO:0000259" key="3">
    <source>
        <dbReference type="SMART" id="SM00382"/>
    </source>
</evidence>
<dbReference type="GO" id="GO:0009626">
    <property type="term" value="P:plant-type hypersensitive response"/>
    <property type="evidence" value="ECO:0007669"/>
    <property type="project" value="UniProtKB-ARBA"/>
</dbReference>
<dbReference type="Pfam" id="PF00931">
    <property type="entry name" value="NB-ARC"/>
    <property type="match status" value="1"/>
</dbReference>
<dbReference type="OMA" id="PKHAKIP"/>
<dbReference type="InterPro" id="IPR058922">
    <property type="entry name" value="WHD_DRP"/>
</dbReference>
<dbReference type="Proteomes" id="UP000324705">
    <property type="component" value="Chromosome 3A"/>
</dbReference>
<organism evidence="4 5">
    <name type="scientific">Triticum turgidum subsp. durum</name>
    <name type="common">Durum wheat</name>
    <name type="synonym">Triticum durum</name>
    <dbReference type="NCBI Taxonomy" id="4567"/>
    <lineage>
        <taxon>Eukaryota</taxon>
        <taxon>Viridiplantae</taxon>
        <taxon>Streptophyta</taxon>
        <taxon>Embryophyta</taxon>
        <taxon>Tracheophyta</taxon>
        <taxon>Spermatophyta</taxon>
        <taxon>Magnoliopsida</taxon>
        <taxon>Liliopsida</taxon>
        <taxon>Poales</taxon>
        <taxon>Poaceae</taxon>
        <taxon>BOP clade</taxon>
        <taxon>Pooideae</taxon>
        <taxon>Triticodae</taxon>
        <taxon>Triticeae</taxon>
        <taxon>Triticinae</taxon>
        <taxon>Triticum</taxon>
    </lineage>
</organism>
<dbReference type="InterPro" id="IPR042197">
    <property type="entry name" value="Apaf_helical"/>
</dbReference>
<dbReference type="FunFam" id="1.10.10.10:FF:000322">
    <property type="entry name" value="Probable disease resistance protein At1g63360"/>
    <property type="match status" value="1"/>
</dbReference>